<dbReference type="Gene3D" id="1.20.140.10">
    <property type="entry name" value="Butyryl-CoA Dehydrogenase, subunit A, domain 3"/>
    <property type="match status" value="1"/>
</dbReference>
<evidence type="ECO:0000259" key="6">
    <source>
        <dbReference type="Pfam" id="PF08028"/>
    </source>
</evidence>
<evidence type="ECO:0000313" key="7">
    <source>
        <dbReference type="EMBL" id="PAV30911.1"/>
    </source>
</evidence>
<dbReference type="Pfam" id="PF08028">
    <property type="entry name" value="Acyl-CoA_dh_2"/>
    <property type="match status" value="1"/>
</dbReference>
<keyword evidence="1" id="KW-0285">Flavoprotein</keyword>
<organism evidence="7 8">
    <name type="scientific">Virgibacillus profundi</name>
    <dbReference type="NCBI Taxonomy" id="2024555"/>
    <lineage>
        <taxon>Bacteria</taxon>
        <taxon>Bacillati</taxon>
        <taxon>Bacillota</taxon>
        <taxon>Bacilli</taxon>
        <taxon>Bacillales</taxon>
        <taxon>Bacillaceae</taxon>
        <taxon>Virgibacillus</taxon>
    </lineage>
</organism>
<evidence type="ECO:0000256" key="1">
    <source>
        <dbReference type="ARBA" id="ARBA00022630"/>
    </source>
</evidence>
<reference evidence="7 8" key="1">
    <citation type="submission" date="2017-08" db="EMBL/GenBank/DDBJ databases">
        <title>Virgibacillus indicus sp. nov. and Virgibacillus profoundi sp. nov, two moderately halophilic bacteria isolated from marine sediment by using the Microfluidic Streak Plate.</title>
        <authorList>
            <person name="Xu B."/>
            <person name="Hu B."/>
            <person name="Wang J."/>
            <person name="Zhu Y."/>
            <person name="Huang L."/>
            <person name="Du W."/>
            <person name="Huang Y."/>
        </authorList>
    </citation>
    <scope>NUCLEOTIDE SEQUENCE [LARGE SCALE GENOMIC DNA]</scope>
    <source>
        <strain evidence="7 8">IO3-P3-H5</strain>
    </source>
</reference>
<evidence type="ECO:0000259" key="4">
    <source>
        <dbReference type="Pfam" id="PF02770"/>
    </source>
</evidence>
<dbReference type="Pfam" id="PF02771">
    <property type="entry name" value="Acyl-CoA_dh_N"/>
    <property type="match status" value="1"/>
</dbReference>
<dbReference type="InterPro" id="IPR013786">
    <property type="entry name" value="AcylCoA_DH/ox_N"/>
</dbReference>
<dbReference type="EMBL" id="NPOA01000002">
    <property type="protein sequence ID" value="PAV30911.1"/>
    <property type="molecule type" value="Genomic_DNA"/>
</dbReference>
<dbReference type="GO" id="GO:0003995">
    <property type="term" value="F:acyl-CoA dehydrogenase activity"/>
    <property type="evidence" value="ECO:0007669"/>
    <property type="project" value="TreeGrafter"/>
</dbReference>
<evidence type="ECO:0000256" key="3">
    <source>
        <dbReference type="SAM" id="MobiDB-lite"/>
    </source>
</evidence>
<dbReference type="InterPro" id="IPR046373">
    <property type="entry name" value="Acyl-CoA_Oxase/DH_mid-dom_sf"/>
</dbReference>
<dbReference type="RefSeq" id="WP_095654242.1">
    <property type="nucleotide sequence ID" value="NZ_NPOA01000002.1"/>
</dbReference>
<dbReference type="PIRSF" id="PIRSF016578">
    <property type="entry name" value="HsaA"/>
    <property type="match status" value="1"/>
</dbReference>
<gene>
    <name evidence="7" type="ORF">CIL05_04140</name>
</gene>
<feature type="domain" description="Acyl-CoA dehydrogenase C-terminal" evidence="6">
    <location>
        <begin position="244"/>
        <end position="363"/>
    </location>
</feature>
<dbReference type="Pfam" id="PF02770">
    <property type="entry name" value="Acyl-CoA_dh_M"/>
    <property type="match status" value="1"/>
</dbReference>
<dbReference type="InterPro" id="IPR009100">
    <property type="entry name" value="AcylCoA_DH/oxidase_NM_dom_sf"/>
</dbReference>
<dbReference type="InterPro" id="IPR036250">
    <property type="entry name" value="AcylCo_DH-like_C"/>
</dbReference>
<dbReference type="Gene3D" id="2.40.110.10">
    <property type="entry name" value="Butyryl-CoA Dehydrogenase, subunit A, domain 2"/>
    <property type="match status" value="1"/>
</dbReference>
<protein>
    <submittedName>
        <fullName evidence="7">Acyl-CoA dehydrogenase</fullName>
    </submittedName>
</protein>
<keyword evidence="2" id="KW-0560">Oxidoreductase</keyword>
<dbReference type="InterPro" id="IPR006091">
    <property type="entry name" value="Acyl-CoA_Oxase/DH_mid-dom"/>
</dbReference>
<dbReference type="CDD" id="cd00567">
    <property type="entry name" value="ACAD"/>
    <property type="match status" value="1"/>
</dbReference>
<evidence type="ECO:0000256" key="2">
    <source>
        <dbReference type="ARBA" id="ARBA00023002"/>
    </source>
</evidence>
<dbReference type="OrthoDB" id="9785203at2"/>
<proteinExistence type="predicted"/>
<keyword evidence="8" id="KW-1185">Reference proteome</keyword>
<dbReference type="SUPFAM" id="SSF47203">
    <property type="entry name" value="Acyl-CoA dehydrogenase C-terminal domain-like"/>
    <property type="match status" value="1"/>
</dbReference>
<dbReference type="InterPro" id="IPR037069">
    <property type="entry name" value="AcylCoA_DH/ox_N_sf"/>
</dbReference>
<feature type="domain" description="Acyl-CoA dehydrogenase/oxidase N-terminal" evidence="5">
    <location>
        <begin position="16"/>
        <end position="95"/>
    </location>
</feature>
<dbReference type="InterPro" id="IPR013107">
    <property type="entry name" value="Acyl-CoA_DH_C"/>
</dbReference>
<evidence type="ECO:0000313" key="8">
    <source>
        <dbReference type="Proteomes" id="UP000218887"/>
    </source>
</evidence>
<feature type="domain" description="Acyl-CoA oxidase/dehydrogenase middle" evidence="4">
    <location>
        <begin position="124"/>
        <end position="218"/>
    </location>
</feature>
<dbReference type="Gene3D" id="1.10.540.10">
    <property type="entry name" value="Acyl-CoA dehydrogenase/oxidase, N-terminal domain"/>
    <property type="match status" value="1"/>
</dbReference>
<dbReference type="PANTHER" id="PTHR43884">
    <property type="entry name" value="ACYL-COA DEHYDROGENASE"/>
    <property type="match status" value="1"/>
</dbReference>
<evidence type="ECO:0000259" key="5">
    <source>
        <dbReference type="Pfam" id="PF02771"/>
    </source>
</evidence>
<feature type="region of interest" description="Disordered" evidence="3">
    <location>
        <begin position="123"/>
        <end position="142"/>
    </location>
</feature>
<dbReference type="Proteomes" id="UP000218887">
    <property type="component" value="Unassembled WGS sequence"/>
</dbReference>
<dbReference type="SUPFAM" id="SSF56645">
    <property type="entry name" value="Acyl-CoA dehydrogenase NM domain-like"/>
    <property type="match status" value="1"/>
</dbReference>
<dbReference type="PANTHER" id="PTHR43884:SF25">
    <property type="entry name" value="ACYL-COA DEHYDROGENASE YDBM-RELATED"/>
    <property type="match status" value="1"/>
</dbReference>
<dbReference type="GO" id="GO:0050660">
    <property type="term" value="F:flavin adenine dinucleotide binding"/>
    <property type="evidence" value="ECO:0007669"/>
    <property type="project" value="InterPro"/>
</dbReference>
<name>A0A2A2IFY6_9BACI</name>
<accession>A0A2A2IFY6</accession>
<feature type="compositionally biased region" description="Polar residues" evidence="3">
    <location>
        <begin position="123"/>
        <end position="133"/>
    </location>
</feature>
<sequence length="386" mass="42568">MKLKELNHTEERLKLVKETVKPFTERAEKHDEEASFPFDNFRDLISIGYPSLTVPAENGGIGISLYEMLKLQETIAKADGSTALAIGWHMGITMHLGENNIWSEEKYKAYTEDVVDNGALLNNAASEPATGSPTRGGKPETYAKQDGSGWVINGKKTFTTLAPILNYFVVSASIDGTEPEQVGNFLVKRERAGVEIDETWDSIAMRATGSHDLVLKNVHVDKDDLVEYLTPGNKPAAGWLLHIPACYLGIAKAAQEYAVGFATSYSPNSIKGTISELPNVKQKLGEMELLIIESEHFLYSVAQKWDESNEAVRQTMKTELGAVKLSVVNKAVQVVDLAMRVAGARSLSLKNPLQRYYRDVRAGLHNPPMDDMTVMQLAQKSIGDRV</sequence>
<comment type="caution">
    <text evidence="7">The sequence shown here is derived from an EMBL/GenBank/DDBJ whole genome shotgun (WGS) entry which is preliminary data.</text>
</comment>
<dbReference type="AlphaFoldDB" id="A0A2A2IFY6"/>